<accession>A0A1G6X3D0</accession>
<organism evidence="1 2">
    <name type="scientific">Actinokineospora iranica</name>
    <dbReference type="NCBI Taxonomy" id="1271860"/>
    <lineage>
        <taxon>Bacteria</taxon>
        <taxon>Bacillati</taxon>
        <taxon>Actinomycetota</taxon>
        <taxon>Actinomycetes</taxon>
        <taxon>Pseudonocardiales</taxon>
        <taxon>Pseudonocardiaceae</taxon>
        <taxon>Actinokineospora</taxon>
    </lineage>
</organism>
<dbReference type="STRING" id="1271860.SAMN05216174_11679"/>
<evidence type="ECO:0000313" key="2">
    <source>
        <dbReference type="Proteomes" id="UP000199501"/>
    </source>
</evidence>
<dbReference type="Gene3D" id="2.120.10.30">
    <property type="entry name" value="TolB, C-terminal domain"/>
    <property type="match status" value="1"/>
</dbReference>
<keyword evidence="2" id="KW-1185">Reference proteome</keyword>
<dbReference type="EMBL" id="FMZZ01000016">
    <property type="protein sequence ID" value="SDD72413.1"/>
    <property type="molecule type" value="Genomic_DNA"/>
</dbReference>
<gene>
    <name evidence="1" type="ORF">SAMN05216174_11679</name>
</gene>
<protein>
    <submittedName>
        <fullName evidence="1">Uncharacterized protein</fullName>
    </submittedName>
</protein>
<name>A0A1G6X3D0_9PSEU</name>
<sequence>MRLPADSYHDGGVQAVSQTDAGGATACCFGGPDLYVTTARRGLAEAQLSEQPLAGSVLVFPGAGAGHPTTAFAG</sequence>
<dbReference type="InterPro" id="IPR011042">
    <property type="entry name" value="6-blade_b-propeller_TolB-like"/>
</dbReference>
<dbReference type="RefSeq" id="WP_228771934.1">
    <property type="nucleotide sequence ID" value="NZ_FMZZ01000016.1"/>
</dbReference>
<evidence type="ECO:0000313" key="1">
    <source>
        <dbReference type="EMBL" id="SDD72413.1"/>
    </source>
</evidence>
<dbReference type="SUPFAM" id="SSF63829">
    <property type="entry name" value="Calcium-dependent phosphotriesterase"/>
    <property type="match status" value="1"/>
</dbReference>
<proteinExistence type="predicted"/>
<dbReference type="AlphaFoldDB" id="A0A1G6X3D0"/>
<reference evidence="2" key="1">
    <citation type="submission" date="2016-10" db="EMBL/GenBank/DDBJ databases">
        <authorList>
            <person name="Varghese N."/>
            <person name="Submissions S."/>
        </authorList>
    </citation>
    <scope>NUCLEOTIDE SEQUENCE [LARGE SCALE GENOMIC DNA]</scope>
    <source>
        <strain evidence="2">IBRC-M 10403</strain>
    </source>
</reference>
<dbReference type="Proteomes" id="UP000199501">
    <property type="component" value="Unassembled WGS sequence"/>
</dbReference>